<dbReference type="AlphaFoldDB" id="A0A4Q9KR47"/>
<feature type="region of interest" description="Disordered" evidence="1">
    <location>
        <begin position="72"/>
        <end position="109"/>
    </location>
</feature>
<dbReference type="EMBL" id="PIXR01003155">
    <property type="protein sequence ID" value="TBT97136.1"/>
    <property type="molecule type" value="Genomic_DNA"/>
</dbReference>
<dbReference type="VEuPathDB" id="MicrosporidiaDB:CWI39_3155p0010"/>
<feature type="non-terminal residue" evidence="2">
    <location>
        <position position="1"/>
    </location>
</feature>
<evidence type="ECO:0000313" key="2">
    <source>
        <dbReference type="EMBL" id="TBT97136.1"/>
    </source>
</evidence>
<feature type="compositionally biased region" description="Polar residues" evidence="1">
    <location>
        <begin position="96"/>
        <end position="109"/>
    </location>
</feature>
<dbReference type="Proteomes" id="UP000293045">
    <property type="component" value="Unassembled WGS sequence"/>
</dbReference>
<reference evidence="2 3" key="1">
    <citation type="submission" date="2017-12" db="EMBL/GenBank/DDBJ databases">
        <authorList>
            <person name="Pombert J.-F."/>
            <person name="Haag K.L."/>
            <person name="Ebert D."/>
        </authorList>
    </citation>
    <scope>NUCLEOTIDE SEQUENCE [LARGE SCALE GENOMIC DNA]</scope>
    <source>
        <strain evidence="2">IL-BN-2</strain>
    </source>
</reference>
<gene>
    <name evidence="2" type="ORF">CWI39_3155p0010</name>
</gene>
<accession>A0A4Q9KR47</accession>
<evidence type="ECO:0000256" key="1">
    <source>
        <dbReference type="SAM" id="MobiDB-lite"/>
    </source>
</evidence>
<dbReference type="VEuPathDB" id="MicrosporidiaDB:CWI36_0417p0020"/>
<protein>
    <submittedName>
        <fullName evidence="2">Uncharacterized protein</fullName>
    </submittedName>
</protein>
<proteinExistence type="predicted"/>
<sequence>FILIAILSTDNYSYTDLFVCYKYRRSRLQRLETPINVEAYIQSIVRNKTVETISFDRQRGLEASMGAIMRAKKHEEPTSPLKQAIGEEDGAKNLKTKNNTPLISQEGTT</sequence>
<name>A0A4Q9KR47_9MICR</name>
<comment type="caution">
    <text evidence="2">The sequence shown here is derived from an EMBL/GenBank/DDBJ whole genome shotgun (WGS) entry which is preliminary data.</text>
</comment>
<organism evidence="2 3">
    <name type="scientific">Hamiltosporidium magnivora</name>
    <dbReference type="NCBI Taxonomy" id="148818"/>
    <lineage>
        <taxon>Eukaryota</taxon>
        <taxon>Fungi</taxon>
        <taxon>Fungi incertae sedis</taxon>
        <taxon>Microsporidia</taxon>
        <taxon>Dubosqiidae</taxon>
        <taxon>Hamiltosporidium</taxon>
    </lineage>
</organism>
<evidence type="ECO:0000313" key="3">
    <source>
        <dbReference type="Proteomes" id="UP000293045"/>
    </source>
</evidence>